<proteinExistence type="inferred from homology"/>
<name>A0A7D4B8U7_9SPHN</name>
<feature type="signal peptide" evidence="3">
    <location>
        <begin position="1"/>
        <end position="23"/>
    </location>
</feature>
<keyword evidence="3" id="KW-0732">Signal</keyword>
<dbReference type="Gene3D" id="3.40.50.1820">
    <property type="entry name" value="alpha/beta hydrolase"/>
    <property type="match status" value="1"/>
</dbReference>
<evidence type="ECO:0000259" key="4">
    <source>
        <dbReference type="Pfam" id="PF00135"/>
    </source>
</evidence>
<protein>
    <recommendedName>
        <fullName evidence="3">Carboxylic ester hydrolase</fullName>
        <ecNumber evidence="3">3.1.1.-</ecNumber>
    </recommendedName>
</protein>
<dbReference type="SUPFAM" id="SSF53474">
    <property type="entry name" value="alpha/beta-Hydrolases"/>
    <property type="match status" value="1"/>
</dbReference>
<accession>A0A7D4B8U7</accession>
<reference evidence="5 6" key="1">
    <citation type="submission" date="2020-05" db="EMBL/GenBank/DDBJ databases">
        <title>Erythrobacter mangrovi sp. nov., isolated from rhizosphere soil of mangrove plant (Kandelia candel).</title>
        <authorList>
            <person name="Ye Y.H."/>
        </authorList>
    </citation>
    <scope>NUCLEOTIDE SEQUENCE [LARGE SCALE GENOMIC DNA]</scope>
    <source>
        <strain evidence="5 6">EB310</strain>
    </source>
</reference>
<evidence type="ECO:0000313" key="5">
    <source>
        <dbReference type="EMBL" id="QKG72203.1"/>
    </source>
</evidence>
<dbReference type="PANTHER" id="PTHR11559">
    <property type="entry name" value="CARBOXYLESTERASE"/>
    <property type="match status" value="1"/>
</dbReference>
<keyword evidence="6" id="KW-1185">Reference proteome</keyword>
<feature type="domain" description="Carboxylesterase type B" evidence="4">
    <location>
        <begin position="27"/>
        <end position="517"/>
    </location>
</feature>
<evidence type="ECO:0000256" key="1">
    <source>
        <dbReference type="ARBA" id="ARBA00005964"/>
    </source>
</evidence>
<dbReference type="AlphaFoldDB" id="A0A7D4B8U7"/>
<comment type="similarity">
    <text evidence="1 3">Belongs to the type-B carboxylesterase/lipase family.</text>
</comment>
<dbReference type="GO" id="GO:0016787">
    <property type="term" value="F:hydrolase activity"/>
    <property type="evidence" value="ECO:0007669"/>
    <property type="project" value="UniProtKB-KW"/>
</dbReference>
<gene>
    <name evidence="5" type="ORF">HQR01_12975</name>
</gene>
<organism evidence="5 6">
    <name type="scientific">Erythrobacter mangrovi</name>
    <dbReference type="NCBI Taxonomy" id="2739433"/>
    <lineage>
        <taxon>Bacteria</taxon>
        <taxon>Pseudomonadati</taxon>
        <taxon>Pseudomonadota</taxon>
        <taxon>Alphaproteobacteria</taxon>
        <taxon>Sphingomonadales</taxon>
        <taxon>Erythrobacteraceae</taxon>
        <taxon>Erythrobacter/Porphyrobacter group</taxon>
        <taxon>Erythrobacter</taxon>
    </lineage>
</organism>
<dbReference type="EMBL" id="CP053921">
    <property type="protein sequence ID" value="QKG72203.1"/>
    <property type="molecule type" value="Genomic_DNA"/>
</dbReference>
<dbReference type="InterPro" id="IPR050309">
    <property type="entry name" value="Type-B_Carboxylest/Lipase"/>
</dbReference>
<keyword evidence="2 3" id="KW-0378">Hydrolase</keyword>
<dbReference type="InterPro" id="IPR029058">
    <property type="entry name" value="AB_hydrolase_fold"/>
</dbReference>
<sequence length="531" mass="56580">MMKPSFWLTATALLLAGPLEVAAQDATPIVATDSGRVQGLAQGGVDTFLGIRYAAPPIGRLRFQPPQKPDAWSEVADATGMGAPCMQFYTPSGPNSSDLTRQIQGIFPTGTEAKTDNEDCLFLNVWTPDASHGTRPVLIWFHGGGYNYGSGGWPAYNGRNLAAKGDVVIVTVNHRLNAFGYLNLAEKFGSDFAASGNVGNLDLVRSLEWVRDNIAAFGGDPGNVTIMGESGGGSKVSHLMAMPAAAGLFHKAIVQSGPGVISGKPADAARYADEILAAAGVSTAAELRSIHPEALLAAVRKASPADAGFGRGPSFGPIADGTIVPRDPFIPAAPPQSRNIPLMIGYNKDEMTLFLAAQPWFGRIDDAALDMMAKGMGEDAVATIAAYRKMYPDYSPTYIASAAMGARFVRGTYLLADQQSSTAEAPVYVYRLTWETPVGNGVFKTPHTLDIPFMFDNAEESAALVGSGPEPQVMAEMMSDAWLAFAKTGTPKSRLLPDWKPYRPDHRLVMELDVKPRLVDDPEGTIRTIGR</sequence>
<dbReference type="InterPro" id="IPR019819">
    <property type="entry name" value="Carboxylesterase_B_CS"/>
</dbReference>
<evidence type="ECO:0000313" key="6">
    <source>
        <dbReference type="Proteomes" id="UP000504693"/>
    </source>
</evidence>
<evidence type="ECO:0000256" key="3">
    <source>
        <dbReference type="RuleBase" id="RU361235"/>
    </source>
</evidence>
<dbReference type="EC" id="3.1.1.-" evidence="3"/>
<dbReference type="InterPro" id="IPR019826">
    <property type="entry name" value="Carboxylesterase_B_AS"/>
</dbReference>
<dbReference type="InterPro" id="IPR002018">
    <property type="entry name" value="CarbesteraseB"/>
</dbReference>
<dbReference type="PROSITE" id="PS00122">
    <property type="entry name" value="CARBOXYLESTERASE_B_1"/>
    <property type="match status" value="1"/>
</dbReference>
<evidence type="ECO:0000256" key="2">
    <source>
        <dbReference type="ARBA" id="ARBA00022801"/>
    </source>
</evidence>
<feature type="chain" id="PRO_5029036769" description="Carboxylic ester hydrolase" evidence="3">
    <location>
        <begin position="24"/>
        <end position="531"/>
    </location>
</feature>
<dbReference type="RefSeq" id="WP_173215262.1">
    <property type="nucleotide sequence ID" value="NZ_CP053921.1"/>
</dbReference>
<dbReference type="Pfam" id="PF00135">
    <property type="entry name" value="COesterase"/>
    <property type="match status" value="1"/>
</dbReference>
<dbReference type="Proteomes" id="UP000504693">
    <property type="component" value="Chromosome"/>
</dbReference>
<dbReference type="KEGG" id="emv:HQR01_12975"/>
<dbReference type="PROSITE" id="PS00941">
    <property type="entry name" value="CARBOXYLESTERASE_B_2"/>
    <property type="match status" value="1"/>
</dbReference>